<dbReference type="Pfam" id="PF11116">
    <property type="entry name" value="DUF2624"/>
    <property type="match status" value="1"/>
</dbReference>
<keyword evidence="2" id="KW-1185">Reference proteome</keyword>
<proteinExistence type="predicted"/>
<gene>
    <name evidence="1" type="ORF">J7W16_09020</name>
</gene>
<dbReference type="InterPro" id="IPR020277">
    <property type="entry name" value="DUF2624"/>
</dbReference>
<dbReference type="Proteomes" id="UP000678228">
    <property type="component" value="Unassembled WGS sequence"/>
</dbReference>
<name>A0A940WVU2_9BACI</name>
<dbReference type="RefSeq" id="WP_210596964.1">
    <property type="nucleotide sequence ID" value="NZ_JAGKSQ010000003.1"/>
</dbReference>
<sequence length="87" mass="9895">MNAIMQQLVNQKVNSLSSQDLLQLAAQYNISLSTKQADQVIAILRSEQINVADQAQIQRILQRLQTEVDSHVSSVIRQLLQQFSQYL</sequence>
<protein>
    <submittedName>
        <fullName evidence="1">DUF2624 domain-containing protein</fullName>
    </submittedName>
</protein>
<reference evidence="1" key="1">
    <citation type="submission" date="2021-03" db="EMBL/GenBank/DDBJ databases">
        <title>Bacillus suaedae sp. nov., isolated from Suaeda aralocaspica.</title>
        <authorList>
            <person name="Lei R.F.R."/>
        </authorList>
    </citation>
    <scope>NUCLEOTIDE SEQUENCE</scope>
    <source>
        <strain evidence="1">YZJH907-2</strain>
    </source>
</reference>
<evidence type="ECO:0000313" key="1">
    <source>
        <dbReference type="EMBL" id="MBP3951273.1"/>
    </source>
</evidence>
<accession>A0A940WVU2</accession>
<dbReference type="EMBL" id="JAGKSQ010000003">
    <property type="protein sequence ID" value="MBP3951273.1"/>
    <property type="molecule type" value="Genomic_DNA"/>
</dbReference>
<organism evidence="1 2">
    <name type="scientific">Halalkalibacter suaedae</name>
    <dbReference type="NCBI Taxonomy" id="2822140"/>
    <lineage>
        <taxon>Bacteria</taxon>
        <taxon>Bacillati</taxon>
        <taxon>Bacillota</taxon>
        <taxon>Bacilli</taxon>
        <taxon>Bacillales</taxon>
        <taxon>Bacillaceae</taxon>
        <taxon>Halalkalibacter</taxon>
    </lineage>
</organism>
<dbReference type="AlphaFoldDB" id="A0A940WVU2"/>
<evidence type="ECO:0000313" key="2">
    <source>
        <dbReference type="Proteomes" id="UP000678228"/>
    </source>
</evidence>
<comment type="caution">
    <text evidence="1">The sequence shown here is derived from an EMBL/GenBank/DDBJ whole genome shotgun (WGS) entry which is preliminary data.</text>
</comment>